<evidence type="ECO:0000313" key="3">
    <source>
        <dbReference type="EMBL" id="CAF3962341.1"/>
    </source>
</evidence>
<dbReference type="Proteomes" id="UP000682733">
    <property type="component" value="Unassembled WGS sequence"/>
</dbReference>
<dbReference type="AlphaFoldDB" id="A0A815BCZ0"/>
<evidence type="ECO:0000313" key="5">
    <source>
        <dbReference type="Proteomes" id="UP000663829"/>
    </source>
</evidence>
<dbReference type="EMBL" id="CAJOBC010022045">
    <property type="protein sequence ID" value="CAF4053813.1"/>
    <property type="molecule type" value="Genomic_DNA"/>
</dbReference>
<dbReference type="Proteomes" id="UP000681722">
    <property type="component" value="Unassembled WGS sequence"/>
</dbReference>
<accession>A0A815BCZ0</accession>
<evidence type="ECO:0000313" key="2">
    <source>
        <dbReference type="EMBL" id="CAF1268411.1"/>
    </source>
</evidence>
<dbReference type="Proteomes" id="UP000677228">
    <property type="component" value="Unassembled WGS sequence"/>
</dbReference>
<dbReference type="GO" id="GO:0003676">
    <property type="term" value="F:nucleic acid binding"/>
    <property type="evidence" value="ECO:0007669"/>
    <property type="project" value="InterPro"/>
</dbReference>
<comment type="caution">
    <text evidence="2">The sequence shown here is derived from an EMBL/GenBank/DDBJ whole genome shotgun (WGS) entry which is preliminary data.</text>
</comment>
<dbReference type="EMBL" id="CAJOBA010032099">
    <property type="protein sequence ID" value="CAF3962341.1"/>
    <property type="molecule type" value="Genomic_DNA"/>
</dbReference>
<proteinExistence type="predicted"/>
<evidence type="ECO:0008006" key="6">
    <source>
        <dbReference type="Google" id="ProtNLM"/>
    </source>
</evidence>
<dbReference type="EMBL" id="CAJNOK010011981">
    <property type="protein sequence ID" value="CAF1153117.1"/>
    <property type="molecule type" value="Genomic_DNA"/>
</dbReference>
<evidence type="ECO:0000313" key="4">
    <source>
        <dbReference type="EMBL" id="CAF4053813.1"/>
    </source>
</evidence>
<keyword evidence="5" id="KW-1185">Reference proteome</keyword>
<dbReference type="InterPro" id="IPR036388">
    <property type="entry name" value="WH-like_DNA-bd_sf"/>
</dbReference>
<dbReference type="InterPro" id="IPR009057">
    <property type="entry name" value="Homeodomain-like_sf"/>
</dbReference>
<dbReference type="InterPro" id="IPR036397">
    <property type="entry name" value="RNaseH_sf"/>
</dbReference>
<dbReference type="Gene3D" id="3.30.420.10">
    <property type="entry name" value="Ribonuclease H-like superfamily/Ribonuclease H"/>
    <property type="match status" value="1"/>
</dbReference>
<reference evidence="2" key="1">
    <citation type="submission" date="2021-02" db="EMBL/GenBank/DDBJ databases">
        <authorList>
            <person name="Nowell W R."/>
        </authorList>
    </citation>
    <scope>NUCLEOTIDE SEQUENCE</scope>
</reference>
<dbReference type="EMBL" id="CAJNOQ010011087">
    <property type="protein sequence ID" value="CAF1268411.1"/>
    <property type="molecule type" value="Genomic_DNA"/>
</dbReference>
<organism evidence="2 5">
    <name type="scientific">Didymodactylos carnosus</name>
    <dbReference type="NCBI Taxonomy" id="1234261"/>
    <lineage>
        <taxon>Eukaryota</taxon>
        <taxon>Metazoa</taxon>
        <taxon>Spiralia</taxon>
        <taxon>Gnathifera</taxon>
        <taxon>Rotifera</taxon>
        <taxon>Eurotatoria</taxon>
        <taxon>Bdelloidea</taxon>
        <taxon>Philodinida</taxon>
        <taxon>Philodinidae</taxon>
        <taxon>Didymodactylos</taxon>
    </lineage>
</organism>
<gene>
    <name evidence="2" type="ORF">GPM918_LOCUS26956</name>
    <name evidence="1" type="ORF">OVA965_LOCUS21708</name>
    <name evidence="4" type="ORF">SRO942_LOCUS27199</name>
    <name evidence="3" type="ORF">TMI583_LOCUS22419</name>
</gene>
<evidence type="ECO:0000313" key="1">
    <source>
        <dbReference type="EMBL" id="CAF1153117.1"/>
    </source>
</evidence>
<dbReference type="OrthoDB" id="4843387at2759"/>
<name>A0A815BCZ0_9BILA</name>
<sequence length="192" mass="22396">MTPNRREYSNDLRSVVVQHFLNGDSYTEISKKTFVKRPTVQSMIKKYKNTTCIGNIIGRGRKRKTTAAVDRIIQRKLNWTVENRHYTVRNRALEIGFYGRTARKKPYVNRGSRFKRIKYARRMLKQAFGYWNNVLWSDESQFNLFGSDGKVMVWTTPKEAFDPKCTVATVKHGGGNLKVWGYFSRAGVDKKL</sequence>
<dbReference type="Gene3D" id="1.10.10.10">
    <property type="entry name" value="Winged helix-like DNA-binding domain superfamily/Winged helix DNA-binding domain"/>
    <property type="match status" value="1"/>
</dbReference>
<protein>
    <recommendedName>
        <fullName evidence="6">Transposase</fullName>
    </recommendedName>
</protein>
<dbReference type="SUPFAM" id="SSF46689">
    <property type="entry name" value="Homeodomain-like"/>
    <property type="match status" value="1"/>
</dbReference>
<dbReference type="Proteomes" id="UP000663829">
    <property type="component" value="Unassembled WGS sequence"/>
</dbReference>